<dbReference type="Proteomes" id="UP000663824">
    <property type="component" value="Unassembled WGS sequence"/>
</dbReference>
<proteinExistence type="predicted"/>
<dbReference type="InterPro" id="IPR031248">
    <property type="entry name" value="RNF213"/>
</dbReference>
<protein>
    <submittedName>
        <fullName evidence="1">Uncharacterized protein</fullName>
    </submittedName>
</protein>
<reference evidence="1" key="1">
    <citation type="submission" date="2021-02" db="EMBL/GenBank/DDBJ databases">
        <authorList>
            <person name="Nowell W R."/>
        </authorList>
    </citation>
    <scope>NUCLEOTIDE SEQUENCE</scope>
</reference>
<dbReference type="EMBL" id="CAJNRE010019435">
    <property type="protein sequence ID" value="CAF2196788.1"/>
    <property type="molecule type" value="Genomic_DNA"/>
</dbReference>
<evidence type="ECO:0000313" key="1">
    <source>
        <dbReference type="EMBL" id="CAF2196788.1"/>
    </source>
</evidence>
<name>A0A816ZCA2_9BILA</name>
<evidence type="ECO:0000313" key="2">
    <source>
        <dbReference type="Proteomes" id="UP000663824"/>
    </source>
</evidence>
<dbReference type="GO" id="GO:0016887">
    <property type="term" value="F:ATP hydrolysis activity"/>
    <property type="evidence" value="ECO:0007669"/>
    <property type="project" value="InterPro"/>
</dbReference>
<gene>
    <name evidence="1" type="ORF">MBJ925_LOCUS35170</name>
</gene>
<accession>A0A816ZCA2</accession>
<comment type="caution">
    <text evidence="1">The sequence shown here is derived from an EMBL/GenBank/DDBJ whole genome shotgun (WGS) entry which is preliminary data.</text>
</comment>
<dbReference type="GO" id="GO:0004842">
    <property type="term" value="F:ubiquitin-protein transferase activity"/>
    <property type="evidence" value="ECO:0007669"/>
    <property type="project" value="InterPro"/>
</dbReference>
<dbReference type="PANTHER" id="PTHR22605:SF1">
    <property type="entry name" value="RZ-TYPE DOMAIN-CONTAINING PROTEIN"/>
    <property type="match status" value="1"/>
</dbReference>
<dbReference type="PANTHER" id="PTHR22605">
    <property type="entry name" value="RZ-TYPE DOMAIN-CONTAINING PROTEIN"/>
    <property type="match status" value="1"/>
</dbReference>
<sequence>MFRKVHLYILRNAKSRNHFQIQAIFDNGITLDFTPRPLLAGPDGSSIFIYELQYDLKAEENNVLSIKHETTSKPVRSYQLRISWRVFTTHHFEESKQRSVEYPQVTEWHSALLDVVFEKSFMLSAPGSSVPLWNQLCSFSYFFLQHQAYDACKFIFNQFINLLSDNDLRMNQLDGFFQTSNNYISCVMNDPNRYTTDTEVLIRMIGILLINENNINISRLSLKENIPKILSEISKHCDGTIDSVSNDDSDFFENSVAKFLCLKLWLTAEFIENEKDTSSETIELIRRIRKEEKRQKVVSGILKLLVKINSRIQGSKWTELFNLVDPNQLKFEYLELIKSIDVYLKYLIKIAITTQFQNVDIQNKALELFDDFVKKDQYAIDLKSILFLLQFEQDQLRIHDRNTADLEERLRLDIRSNQKLRKKIRDYLYKTPITMDHFQSIRTIINFEPHSQLLHDFNRQNFLLESLKKNVSESSHFYCEWFSCFIANSSYSMNDDQQRQDYQQLIKQWASCFEGNRDKLDSMFTELDKLLNSFQSMPNDSELIFHVLQNGLIRVKNEYFIEKSKMKFIDTILTSVNADDLKCLNSSSNPLKRLIEISNMDNQNKTVIDLIELTLTKIPISENDIVESAIKQPMKSTLIYHVLFNKCFRKFPIYEKVIELMDTLWARWDRKEMYANDIMIWQKQTVEQRVVANQMWNTIEAIKEREQSFEVTLKLAYDELENKKSILKKTRFCVNEYCQRACDEEKLIDQIQIIEKKLMTNKVYSVVIPECIQQIQNYIDQLIPYAKCQVWQNFLKNNEDKLIPTSETHVFCDSILSRCTEVFNTFTDQIKNSCSDWRNQPISQLIKIFPNMEHDLDPLKEKLDGDVTEFFTLLFEYKKSSTDFKHICQGYLNLSDLFQIQPNDHESTLRDMLRIDENTNGATLSTVYRNFQKHFYKRNSTNISKLVSYFGKSFELIQFLDSVSASDIDNLREAVNDSDDTLMNTKATLDLVILKTFLVNIHSEIEKNKKGSLPNITLNQLIDCFESATKSDQNKSIFECFDTCCLLLSSIKQIHSSLTQRSLTKTKQISSIMQNTSFKFLHVGQQRNTKMIGCNYHYDVTISLNEHSDLRDRARLVEYFNTIQTQNNTNQSISVIHSFVSFVDTIENTIKQLTQLNMTGYPSMETSLELNKTFTCINMDFDELISFETKLGKLLADWEDQLCKLYKEHIELTYFKYQQVWSIEQHLLNRTRVSDNAYHLLKYIGIQPELIPNDIILDVKEDPINRIKNIGKILSALMCTQRVINEHEYQGNNRVLVVKTSEEGVMRAILSLFKIGGVKAQINQMFSCTEKTTWMELKAFAYRCCYSKKFHLLIRPELLPISIQDKFIELLLQIIKLDSDRRFQFGVITTTDEKNQSLINSLRTVELLHPIYDYQMLNKHDLKKETEKFIGKNCFLVTSGMAGLGKSTLIRDRIDKSGKQYLKFPISGHIDLETLTGRLHHYTNQSLSASNLAIHIDIGIILDISQLHEFLYCILLFRSFCYGLVAINLPVDVPIYIELESSPQMISLFEKLIVFEHLEKIDIPHIEWKEMNMKYLPGIQLVINYLQSIQNKVIGWEKIDEENMIALDTITCSKLLREQFNLDDDQKQISWASAKILVTIYHYLFEGFSKCEQFFPKHTKAVQLRIDILQALINSSKQFTSFSVDSIRKSQRSTGDGIIQLDKAIIRWDTLQPFTVVFTEWNDPLFVYKKTNDVPRSLIDTVVTPVQTNIFYRLIFFNSIKREQEQREQAQFPDHQQLKHADFFMRLGALSKEYYNKAVCNSCFRRYEDKDQRCTKCGDQSQLLRPKSFQVADITEFQKLIADKLKKEYVWTADNYIKALLIYLRIQCRLPVILIGETGRILKYPLIFLITGG</sequence>
<organism evidence="1 2">
    <name type="scientific">Rotaria magnacalcarata</name>
    <dbReference type="NCBI Taxonomy" id="392030"/>
    <lineage>
        <taxon>Eukaryota</taxon>
        <taxon>Metazoa</taxon>
        <taxon>Spiralia</taxon>
        <taxon>Gnathifera</taxon>
        <taxon>Rotifera</taxon>
        <taxon>Eurotatoria</taxon>
        <taxon>Bdelloidea</taxon>
        <taxon>Philodinida</taxon>
        <taxon>Philodinidae</taxon>
        <taxon>Rotaria</taxon>
    </lineage>
</organism>